<dbReference type="EMBL" id="JBBPCN010000001">
    <property type="protein sequence ID" value="MEK8069358.1"/>
    <property type="molecule type" value="Genomic_DNA"/>
</dbReference>
<protein>
    <submittedName>
        <fullName evidence="3">DUF222 domain-containing protein</fullName>
    </submittedName>
</protein>
<accession>A0ABU9CT37</accession>
<evidence type="ECO:0000256" key="1">
    <source>
        <dbReference type="SAM" id="MobiDB-lite"/>
    </source>
</evidence>
<reference evidence="3 4" key="1">
    <citation type="submission" date="2024-03" db="EMBL/GenBank/DDBJ databases">
        <title>Rhodococcus navarretei sp. nov. and Pseudarthrobacter quantumdoti sp. nov., two new species with the ability to biosynthesize Quantum Dots isolated from soil samples at Union Glacier, Antarctica.</title>
        <authorList>
            <person name="Vargas M."/>
        </authorList>
    </citation>
    <scope>NUCLEOTIDE SEQUENCE [LARGE SCALE GENOMIC DNA]</scope>
    <source>
        <strain evidence="3 4">EXRC-4A-4</strain>
    </source>
</reference>
<feature type="region of interest" description="Disordered" evidence="1">
    <location>
        <begin position="260"/>
        <end position="318"/>
    </location>
</feature>
<dbReference type="CDD" id="cd00085">
    <property type="entry name" value="HNHc"/>
    <property type="match status" value="1"/>
</dbReference>
<feature type="region of interest" description="Disordered" evidence="1">
    <location>
        <begin position="195"/>
        <end position="222"/>
    </location>
</feature>
<feature type="compositionally biased region" description="Acidic residues" evidence="1">
    <location>
        <begin position="364"/>
        <end position="382"/>
    </location>
</feature>
<evidence type="ECO:0000259" key="2">
    <source>
        <dbReference type="SMART" id="SM00507"/>
    </source>
</evidence>
<evidence type="ECO:0000313" key="3">
    <source>
        <dbReference type="EMBL" id="MEK8069358.1"/>
    </source>
</evidence>
<dbReference type="SMART" id="SM00507">
    <property type="entry name" value="HNHc"/>
    <property type="match status" value="1"/>
</dbReference>
<dbReference type="RefSeq" id="WP_341439852.1">
    <property type="nucleotide sequence ID" value="NZ_JBBPCN010000001.1"/>
</dbReference>
<feature type="region of interest" description="Disordered" evidence="1">
    <location>
        <begin position="349"/>
        <end position="401"/>
    </location>
</feature>
<keyword evidence="4" id="KW-1185">Reference proteome</keyword>
<evidence type="ECO:0000313" key="4">
    <source>
        <dbReference type="Proteomes" id="UP001456513"/>
    </source>
</evidence>
<gene>
    <name evidence="3" type="ORF">AABD04_00670</name>
</gene>
<feature type="region of interest" description="Disordered" evidence="1">
    <location>
        <begin position="608"/>
        <end position="631"/>
    </location>
</feature>
<proteinExistence type="predicted"/>
<name>A0ABU9CT37_9NOCA</name>
<feature type="compositionally biased region" description="Acidic residues" evidence="1">
    <location>
        <begin position="203"/>
        <end position="213"/>
    </location>
</feature>
<dbReference type="InterPro" id="IPR003615">
    <property type="entry name" value="HNH_nuc"/>
</dbReference>
<feature type="domain" description="HNH nuclease" evidence="2">
    <location>
        <begin position="511"/>
        <end position="563"/>
    </location>
</feature>
<dbReference type="Proteomes" id="UP001456513">
    <property type="component" value="Unassembled WGS sequence"/>
</dbReference>
<dbReference type="InterPro" id="IPR003870">
    <property type="entry name" value="DUF222"/>
</dbReference>
<comment type="caution">
    <text evidence="3">The sequence shown here is derived from an EMBL/GenBank/DDBJ whole genome shotgun (WGS) entry which is preliminary data.</text>
</comment>
<organism evidence="3 4">
    <name type="scientific">Rhodococcus navarretei</name>
    <dbReference type="NCBI Taxonomy" id="3128981"/>
    <lineage>
        <taxon>Bacteria</taxon>
        <taxon>Bacillati</taxon>
        <taxon>Actinomycetota</taxon>
        <taxon>Actinomycetes</taxon>
        <taxon>Mycobacteriales</taxon>
        <taxon>Nocardiaceae</taxon>
        <taxon>Rhodococcus</taxon>
    </lineage>
</organism>
<dbReference type="Pfam" id="PF02720">
    <property type="entry name" value="DUF222"/>
    <property type="match status" value="2"/>
</dbReference>
<sequence>MLSGDGGSGVDGIETVPPAPVVSDPELSVLVDRVESAVAELAGQGSVSWTNADRRAVIQRMETLTRSVTAYSHTWLNELIAQHGLDVYPGSVPCSVAWMLRITPRTAGARVRLAAELGDRTALSGEVLPPLLPHTADALRAGLLDAQHVQMIREFFKHLPASVDPQTRDLAEEQLVGFASTRRPDDFAPLVANLDSILNPDGDHDEDEDEDEDGKPKPRKRRDAFFYLGEQGADGMSEGKFCVDPELRAYLEALFSKAAKPGVNNPADPTSVVHDETTSDETSSGSDEKSGSRSRGNGSGTAPMPEPKPEPSDAGSSDAGLWHSNNCGSDGACCDDNCCDEGNCGDERNRRDCGCGTEPGRSDDTDDTDDTDATDTDPDDAPDPTAPGSDEPNTAVPDTAVPDTAARDAAAARDVRTQNERRHDALKLALRHTLASGTLGTHRGLPVTAIVTMTLKDLEAGCGYAKTATGSRVSIRDAIRMASHAHHYLTIFDDDGRALYLGRSKRIASADQRIVLIARDRGCSFPSCTRPATWCQAHHVTDWVDGGYTDIDGLTFGCDMHHALVGTGPNTWATTKTTAGHRYPGRTLWHPPVGMDPKRRGLINHAHHPEEVLYPPDQHDDPGDEEPRQPA</sequence>